<evidence type="ECO:0000313" key="1">
    <source>
        <dbReference type="EMBL" id="GGG60763.1"/>
    </source>
</evidence>
<gene>
    <name evidence="1" type="ORF">GCM10011378_40990</name>
</gene>
<organism evidence="1 2">
    <name type="scientific">Hymenobacter glacieicola</name>
    <dbReference type="NCBI Taxonomy" id="1562124"/>
    <lineage>
        <taxon>Bacteria</taxon>
        <taxon>Pseudomonadati</taxon>
        <taxon>Bacteroidota</taxon>
        <taxon>Cytophagia</taxon>
        <taxon>Cytophagales</taxon>
        <taxon>Hymenobacteraceae</taxon>
        <taxon>Hymenobacter</taxon>
    </lineage>
</organism>
<reference evidence="2" key="1">
    <citation type="journal article" date="2019" name="Int. J. Syst. Evol. Microbiol.">
        <title>The Global Catalogue of Microorganisms (GCM) 10K type strain sequencing project: providing services to taxonomists for standard genome sequencing and annotation.</title>
        <authorList>
            <consortium name="The Broad Institute Genomics Platform"/>
            <consortium name="The Broad Institute Genome Sequencing Center for Infectious Disease"/>
            <person name="Wu L."/>
            <person name="Ma J."/>
        </authorList>
    </citation>
    <scope>NUCLEOTIDE SEQUENCE [LARGE SCALE GENOMIC DNA]</scope>
    <source>
        <strain evidence="2">CGMCC 1.12990</strain>
    </source>
</reference>
<sequence>MNKTEAYTAEDYRNLKTVGKPRVKAAVVPEKAPAKKKASKPKKAENLAAVARSGREWVLTYSGPAVSLNTLLARASWRERDGVVKKYDRIFSALIHEAQIPPLPYFRVELRYCSKHDPDGCSVMMKFCVDALTHCGIITDDNPTIQRGGLAIEPDFALAPNTFIFTIIEYVAT</sequence>
<protein>
    <submittedName>
        <fullName evidence="1">Uncharacterized protein</fullName>
    </submittedName>
</protein>
<accession>A0ABQ1X873</accession>
<name>A0ABQ1X873_9BACT</name>
<dbReference type="Proteomes" id="UP000601361">
    <property type="component" value="Unassembled WGS sequence"/>
</dbReference>
<dbReference type="EMBL" id="BMGS01000016">
    <property type="protein sequence ID" value="GGG60763.1"/>
    <property type="molecule type" value="Genomic_DNA"/>
</dbReference>
<proteinExistence type="predicted"/>
<dbReference type="RefSeq" id="WP_188559729.1">
    <property type="nucleotide sequence ID" value="NZ_BMGS01000016.1"/>
</dbReference>
<comment type="caution">
    <text evidence="1">The sequence shown here is derived from an EMBL/GenBank/DDBJ whole genome shotgun (WGS) entry which is preliminary data.</text>
</comment>
<evidence type="ECO:0000313" key="2">
    <source>
        <dbReference type="Proteomes" id="UP000601361"/>
    </source>
</evidence>
<keyword evidence="2" id="KW-1185">Reference proteome</keyword>